<gene>
    <name evidence="2" type="ORF">F6I03_01740</name>
</gene>
<protein>
    <submittedName>
        <fullName evidence="2">DUF4430 domain-containing protein</fullName>
    </submittedName>
</protein>
<sequence length="105" mass="12242">MAACRQAAEPQEDLTIEVYVDDQQLEQRTLANEEVVGESLLDVMADNFKIETDGHYIQAIDGYREDPQAKRWWRYEVNQEASDMPLDQVQIEAGDHFVWKLEKIN</sequence>
<reference evidence="2 3" key="1">
    <citation type="submission" date="2019-09" db="EMBL/GenBank/DDBJ databases">
        <title>Draft genome sequence assemblies of isolates from the urinary tract.</title>
        <authorList>
            <person name="Mores C.R."/>
            <person name="Putonti C."/>
            <person name="Wolfe A.J."/>
        </authorList>
    </citation>
    <scope>NUCLEOTIDE SEQUENCE [LARGE SCALE GENOMIC DNA]</scope>
    <source>
        <strain evidence="2 3">UMB623</strain>
    </source>
</reference>
<dbReference type="InterPro" id="IPR027954">
    <property type="entry name" value="Transcobalamin-like_C"/>
</dbReference>
<accession>A0A5N1GNH7</accession>
<dbReference type="EMBL" id="VYWO01000001">
    <property type="protein sequence ID" value="KAA9301954.1"/>
    <property type="molecule type" value="Genomic_DNA"/>
</dbReference>
<name>A0A5N1GNH7_9LACT</name>
<dbReference type="AlphaFoldDB" id="A0A5N1GNH7"/>
<evidence type="ECO:0000259" key="1">
    <source>
        <dbReference type="Pfam" id="PF14478"/>
    </source>
</evidence>
<dbReference type="Gene3D" id="2.170.130.30">
    <property type="match status" value="1"/>
</dbReference>
<proteinExistence type="predicted"/>
<organism evidence="2 3">
    <name type="scientific">Aerococcus sanguinicola</name>
    <dbReference type="NCBI Taxonomy" id="119206"/>
    <lineage>
        <taxon>Bacteria</taxon>
        <taxon>Bacillati</taxon>
        <taxon>Bacillota</taxon>
        <taxon>Bacilli</taxon>
        <taxon>Lactobacillales</taxon>
        <taxon>Aerococcaceae</taxon>
        <taxon>Aerococcus</taxon>
    </lineage>
</organism>
<evidence type="ECO:0000313" key="2">
    <source>
        <dbReference type="EMBL" id="KAA9301954.1"/>
    </source>
</evidence>
<evidence type="ECO:0000313" key="3">
    <source>
        <dbReference type="Proteomes" id="UP000327148"/>
    </source>
</evidence>
<dbReference type="Pfam" id="PF14478">
    <property type="entry name" value="DUF4430"/>
    <property type="match status" value="1"/>
</dbReference>
<comment type="caution">
    <text evidence="2">The sequence shown here is derived from an EMBL/GenBank/DDBJ whole genome shotgun (WGS) entry which is preliminary data.</text>
</comment>
<feature type="domain" description="Transcobalamin-like C-terminal" evidence="1">
    <location>
        <begin position="37"/>
        <end position="103"/>
    </location>
</feature>
<dbReference type="Proteomes" id="UP000327148">
    <property type="component" value="Unassembled WGS sequence"/>
</dbReference>